<dbReference type="InterPro" id="IPR001205">
    <property type="entry name" value="RNA-dir_pol_C"/>
</dbReference>
<dbReference type="GO" id="GO:0003723">
    <property type="term" value="F:RNA binding"/>
    <property type="evidence" value="ECO:0007669"/>
    <property type="project" value="InterPro"/>
</dbReference>
<dbReference type="SUPFAM" id="SSF56672">
    <property type="entry name" value="DNA/RNA polymerases"/>
    <property type="match status" value="1"/>
</dbReference>
<keyword evidence="2" id="KW-0808">Transferase</keyword>
<dbReference type="GO" id="GO:0006351">
    <property type="term" value="P:DNA-templated transcription"/>
    <property type="evidence" value="ECO:0007669"/>
    <property type="project" value="InterPro"/>
</dbReference>
<keyword evidence="3" id="KW-0548">Nucleotidyltransferase</keyword>
<keyword evidence="1 6" id="KW-0696">RNA-directed RNA polymerase</keyword>
<evidence type="ECO:0000259" key="5">
    <source>
        <dbReference type="Pfam" id="PF00680"/>
    </source>
</evidence>
<feature type="domain" description="RNA-directed RNA polymerase C-terminal" evidence="5">
    <location>
        <begin position="248"/>
        <end position="518"/>
    </location>
</feature>
<proteinExistence type="predicted"/>
<keyword evidence="4" id="KW-0693">Viral RNA replication</keyword>
<protein>
    <submittedName>
        <fullName evidence="6">RNA-dependent RNA polymerase</fullName>
    </submittedName>
</protein>
<reference evidence="6" key="1">
    <citation type="journal article" date="2018" name="Environ. Microbiol.">
        <title>Novel, diverse RNA viruses from Mediterranean isolates of the phytopathogenic fungus, Rosellinia necatrix: insights into evolutionary biology of fungal viruses.</title>
        <authorList>
            <person name="Arjona-Lopez J.M."/>
            <person name="Telengech P."/>
            <person name="Jamal A."/>
            <person name="Hisano S."/>
            <person name="Kondo H."/>
            <person name="Yelin M.D."/>
            <person name="Arjona-Girona I."/>
            <person name="Kanematsu S."/>
            <person name="Lopez-Herrera C.J."/>
            <person name="Suzuki N."/>
        </authorList>
    </citation>
    <scope>NUCLEOTIDE SEQUENCE</scope>
</reference>
<dbReference type="GO" id="GO:0003968">
    <property type="term" value="F:RNA-directed RNA polymerase activity"/>
    <property type="evidence" value="ECO:0007669"/>
    <property type="project" value="UniProtKB-KW"/>
</dbReference>
<accession>A0A2Z5WAG1</accession>
<dbReference type="InterPro" id="IPR043502">
    <property type="entry name" value="DNA/RNA_pol_sf"/>
</dbReference>
<evidence type="ECO:0000256" key="3">
    <source>
        <dbReference type="ARBA" id="ARBA00022695"/>
    </source>
</evidence>
<evidence type="ECO:0000313" key="6">
    <source>
        <dbReference type="EMBL" id="BBB86797.1"/>
    </source>
</evidence>
<name>A0A2Z5WAG1_9VIRU</name>
<organism evidence="6">
    <name type="scientific">Rosellinia necatrix partitivirus 9</name>
    <dbReference type="NCBI Taxonomy" id="2056550"/>
    <lineage>
        <taxon>Viruses</taxon>
        <taxon>Riboviria</taxon>
        <taxon>Orthornavirae</taxon>
        <taxon>Pisuviricota</taxon>
        <taxon>Duplopiviricetes</taxon>
        <taxon>Durnavirales</taxon>
        <taxon>Partitiviridae</taxon>
    </lineage>
</organism>
<evidence type="ECO:0000256" key="1">
    <source>
        <dbReference type="ARBA" id="ARBA00022484"/>
    </source>
</evidence>
<evidence type="ECO:0000256" key="2">
    <source>
        <dbReference type="ARBA" id="ARBA00022679"/>
    </source>
</evidence>
<evidence type="ECO:0000256" key="4">
    <source>
        <dbReference type="ARBA" id="ARBA00022953"/>
    </source>
</evidence>
<dbReference type="Pfam" id="PF00680">
    <property type="entry name" value="RdRP_1"/>
    <property type="match status" value="1"/>
</dbReference>
<sequence>METITSMFNRINRFFTGSNNLEFVGTYHHHPQTPVPNLNNIRAHQVTLEKAFDKYLTDAEIKHITQALRRSQTTQDAILADFFSGDVEPHDIPWDQHTEIGLQAMLDAFRPPQKCLPAHLNDVEHHYPYKWQVNAEPPFVSDDYFLDNRKTFGDFWNPVTKQWTGYVNPLDMTRRHGTEPSDMLLSQVTPPKFGFMKGMIFSWTRRWHHIIKKGFSDTTGLENTSYFQRRFIFPMLLHTKTAIVKKDDPDKMRTIWGCSKPWIIADTMLYWEYIAWLKLNPGSSPMLWGYETFTGGWLRLNARSSFITIDWKRFDKKAYFSLIHRIMQGTRQYLDFSRGYIPNFVYHEHKDWNQSKELGLHRLWEWTLENLFNAPIVLPDGKMYKRNYAGIPSGLFITQILDSWYNYTMLATLLSALGYNPRESIIKVQGDDSIIRLGLLLPPNTHDEFLTKMQNLADHYFKAVISLDKSNVRDTLNGCEVLSYTNNHGWPRRNEIEMLAQFYHTKANNPTPEITMAQAIGFAYAACGNHDRVHTVCKDIYEYYHRQGFTPNPAGFTLVFGDSPDRPETPFKLDHFPSVAETQRYLTYTEYRNKEQDLRTWPTSYFAYLPCARP</sequence>
<dbReference type="EMBL" id="LC333747">
    <property type="protein sequence ID" value="BBB86797.1"/>
    <property type="molecule type" value="Genomic_RNA"/>
</dbReference>